<dbReference type="EMBL" id="JAJEPW010000065">
    <property type="protein sequence ID" value="MCC2130717.1"/>
    <property type="molecule type" value="Genomic_DNA"/>
</dbReference>
<reference evidence="1" key="1">
    <citation type="submission" date="2021-10" db="EMBL/GenBank/DDBJ databases">
        <title>Anaerobic single-cell dispensing facilitates the cultivation of human gut bacteria.</title>
        <authorList>
            <person name="Afrizal A."/>
        </authorList>
    </citation>
    <scope>NUCLEOTIDE SEQUENCE</scope>
    <source>
        <strain evidence="1">CLA-AA-H272</strain>
    </source>
</reference>
<gene>
    <name evidence="1" type="ORF">LKD37_14565</name>
</gene>
<dbReference type="PANTHER" id="PTHR30217:SF12">
    <property type="entry name" value="U32 FAMILY PEPTIDASE"/>
    <property type="match status" value="1"/>
</dbReference>
<dbReference type="Proteomes" id="UP001199319">
    <property type="component" value="Unassembled WGS sequence"/>
</dbReference>
<evidence type="ECO:0000313" key="2">
    <source>
        <dbReference type="Proteomes" id="UP001199319"/>
    </source>
</evidence>
<comment type="caution">
    <text evidence="1">The sequence shown here is derived from an EMBL/GenBank/DDBJ whole genome shotgun (WGS) entry which is preliminary data.</text>
</comment>
<dbReference type="InterPro" id="IPR001539">
    <property type="entry name" value="Peptidase_U32"/>
</dbReference>
<protein>
    <submittedName>
        <fullName evidence="1">U32 family peptidase</fullName>
    </submittedName>
</protein>
<dbReference type="AlphaFoldDB" id="A0AAE3DF59"/>
<organism evidence="1 2">
    <name type="scientific">Brotocaccenecus cirricatena</name>
    <dbReference type="NCBI Taxonomy" id="3064195"/>
    <lineage>
        <taxon>Bacteria</taxon>
        <taxon>Bacillati</taxon>
        <taxon>Bacillota</taxon>
        <taxon>Clostridia</taxon>
        <taxon>Eubacteriales</taxon>
        <taxon>Oscillospiraceae</taxon>
        <taxon>Brotocaccenecus</taxon>
    </lineage>
</organism>
<keyword evidence="2" id="KW-1185">Reference proteome</keyword>
<dbReference type="InterPro" id="IPR051454">
    <property type="entry name" value="RNA/ubiquinone_mod_enzymes"/>
</dbReference>
<name>A0AAE3DF59_9FIRM</name>
<proteinExistence type="predicted"/>
<evidence type="ECO:0000313" key="1">
    <source>
        <dbReference type="EMBL" id="MCC2130717.1"/>
    </source>
</evidence>
<dbReference type="PANTHER" id="PTHR30217">
    <property type="entry name" value="PEPTIDASE U32 FAMILY"/>
    <property type="match status" value="1"/>
</dbReference>
<dbReference type="Pfam" id="PF01136">
    <property type="entry name" value="Peptidase_U32"/>
    <property type="match status" value="1"/>
</dbReference>
<dbReference type="RefSeq" id="WP_302929867.1">
    <property type="nucleotide sequence ID" value="NZ_JAJEPW010000065.1"/>
</dbReference>
<sequence>MNVLVPINHSKDIKSLAESGADEFYVGFYEASWDSNNKFFYDLNRMSGFEEDANHYSLAELIEPIEEAHRLRKKIYVTLNAAYYNPDQLKKLHEYIQRLRAFNADGIIVSDIRVADICKQEGIGVVASTMCGIYNTQILGTYARSGVKRVIVPRDVRLEDMKRMIDAFPEIEFEVFMMRNGCKFSDSNCLGFHCYPHGALCRTLKFSKRQLCGTNHTFSLTQKFFFNDIMFKELYEHEACGMCAIYDLIEMNVRTLKIVGRAAKQGEIAKSISIVKTNIAIAEQSSSRKEYLENMIFPSDTKTCLMGLSCYYPEIRFGIKGQMLDRCKN</sequence>
<accession>A0AAE3DF59</accession>